<protein>
    <submittedName>
        <fullName evidence="1">Uncharacterized protein</fullName>
    </submittedName>
</protein>
<dbReference type="AlphaFoldDB" id="A0A2N1P1W5"/>
<organism evidence="1 2">
    <name type="scientific">Rhizophagus irregularis</name>
    <dbReference type="NCBI Taxonomy" id="588596"/>
    <lineage>
        <taxon>Eukaryota</taxon>
        <taxon>Fungi</taxon>
        <taxon>Fungi incertae sedis</taxon>
        <taxon>Mucoromycota</taxon>
        <taxon>Glomeromycotina</taxon>
        <taxon>Glomeromycetes</taxon>
        <taxon>Glomerales</taxon>
        <taxon>Glomeraceae</taxon>
        <taxon>Rhizophagus</taxon>
    </lineage>
</organism>
<reference evidence="1 2" key="1">
    <citation type="submission" date="2016-04" db="EMBL/GenBank/DDBJ databases">
        <title>Genome analyses suggest a sexual origin of heterokaryosis in a supposedly ancient asexual fungus.</title>
        <authorList>
            <person name="Ropars J."/>
            <person name="Sedzielewska K."/>
            <person name="Noel J."/>
            <person name="Charron P."/>
            <person name="Farinelli L."/>
            <person name="Marton T."/>
            <person name="Kruger M."/>
            <person name="Pelin A."/>
            <person name="Brachmann A."/>
            <person name="Corradi N."/>
        </authorList>
    </citation>
    <scope>NUCLEOTIDE SEQUENCE [LARGE SCALE GENOMIC DNA]</scope>
    <source>
        <strain evidence="1 2">C2</strain>
    </source>
</reference>
<name>A0A2N1P1W5_9GLOM</name>
<evidence type="ECO:0000313" key="2">
    <source>
        <dbReference type="Proteomes" id="UP000233469"/>
    </source>
</evidence>
<dbReference type="EMBL" id="LLXL01000023">
    <property type="protein sequence ID" value="PKK80106.1"/>
    <property type="molecule type" value="Genomic_DNA"/>
</dbReference>
<dbReference type="Proteomes" id="UP000233469">
    <property type="component" value="Unassembled WGS sequence"/>
</dbReference>
<dbReference type="VEuPathDB" id="FungiDB:RhiirA1_453033"/>
<dbReference type="VEuPathDB" id="FungiDB:FUN_023551"/>
<gene>
    <name evidence="1" type="ORF">RhiirC2_768419</name>
</gene>
<evidence type="ECO:0000313" key="1">
    <source>
        <dbReference type="EMBL" id="PKK80106.1"/>
    </source>
</evidence>
<reference evidence="1 2" key="2">
    <citation type="submission" date="2017-10" db="EMBL/GenBank/DDBJ databases">
        <title>Extensive intraspecific genome diversity in a model arbuscular mycorrhizal fungus.</title>
        <authorList>
            <person name="Chen E.C.H."/>
            <person name="Morin E."/>
            <person name="Baudet D."/>
            <person name="Noel J."/>
            <person name="Ndikumana S."/>
            <person name="Charron P."/>
            <person name="St-Onge C."/>
            <person name="Giorgi J."/>
            <person name="Grigoriev I.V."/>
            <person name="Roux C."/>
            <person name="Martin F.M."/>
            <person name="Corradi N."/>
        </authorList>
    </citation>
    <scope>NUCLEOTIDE SEQUENCE [LARGE SCALE GENOMIC DNA]</scope>
    <source>
        <strain evidence="1 2">C2</strain>
    </source>
</reference>
<proteinExistence type="predicted"/>
<sequence length="365" mass="43417">MAFWLNEKLRQREDSHHSKLYRRCNVGMLPDPLGHYFGPFLDLLGRHFRLHHLSFDTISDASGLYFRPLLDFLRIRAHVTVSFTELDDIVEQIVHIEDLEEREVYGICIECNKPGTGKEWCQPCNARRVKKNFKNWTSEKNNIDELIQNSQINAIHSTKCLEWIPYENFQTIVNINKENSSKIYLTDWSKKNIFYSWSTENKEWRRYSNNGVTLYEKYDHLFTRKVLACDKLFIDDLRSATSTQTELFKSLLTWAYSLVKYNKENPFANPLSLDFFHRIRLTLNEEDLNFYDKFIWMMNLYKNNIIDVNSYNDLIPVSELRFSKSSSINEKQLGASNFKVKLSFENWAGYANLIRWINKNYLSKV</sequence>
<accession>A0A2N1P1W5</accession>
<dbReference type="VEuPathDB" id="FungiDB:RhiirFUN_001658"/>
<comment type="caution">
    <text evidence="1">The sequence shown here is derived from an EMBL/GenBank/DDBJ whole genome shotgun (WGS) entry which is preliminary data.</text>
</comment>